<comment type="caution">
    <text evidence="1">The sequence shown here is derived from an EMBL/GenBank/DDBJ whole genome shotgun (WGS) entry which is preliminary data.</text>
</comment>
<name>A0A543K341_9RHOB</name>
<dbReference type="Pfam" id="PF10649">
    <property type="entry name" value="DUF2478"/>
    <property type="match status" value="1"/>
</dbReference>
<sequence>MTLACVSIAGKGLTDACLAQAVALMQARGLRLAGTVQSNPQRADRPKCDMDVHVLPDGPVLRISEDRGPHARGCRLDAGVLEAAVVATLARLEQAELLVVNKFGKQEAEGRGFVPVIAEALARELPVLVGVNPLNHGAFHAFADGMAQDLPADPDVIASWAVAQCRDRAA</sequence>
<dbReference type="EMBL" id="VFPT01000006">
    <property type="protein sequence ID" value="TQM89511.1"/>
    <property type="molecule type" value="Genomic_DNA"/>
</dbReference>
<protein>
    <submittedName>
        <fullName evidence="1">Uncharacterized protein DUF2478</fullName>
    </submittedName>
</protein>
<dbReference type="RefSeq" id="WP_142085923.1">
    <property type="nucleotide sequence ID" value="NZ_VFPT01000006.1"/>
</dbReference>
<dbReference type="InterPro" id="IPR027417">
    <property type="entry name" value="P-loop_NTPase"/>
</dbReference>
<dbReference type="Gene3D" id="3.40.50.300">
    <property type="entry name" value="P-loop containing nucleotide triphosphate hydrolases"/>
    <property type="match status" value="1"/>
</dbReference>
<reference evidence="1 2" key="1">
    <citation type="submission" date="2019-06" db="EMBL/GenBank/DDBJ databases">
        <title>Genomic Encyclopedia of Archaeal and Bacterial Type Strains, Phase II (KMG-II): from individual species to whole genera.</title>
        <authorList>
            <person name="Goeker M."/>
        </authorList>
    </citation>
    <scope>NUCLEOTIDE SEQUENCE [LARGE SCALE GENOMIC DNA]</scope>
    <source>
        <strain evidence="1 2">DSM 18423</strain>
    </source>
</reference>
<dbReference type="OrthoDB" id="5918880at2"/>
<dbReference type="AlphaFoldDB" id="A0A543K341"/>
<gene>
    <name evidence="1" type="ORF">BD293_4530</name>
</gene>
<proteinExistence type="predicted"/>
<accession>A0A543K341</accession>
<keyword evidence="2" id="KW-1185">Reference proteome</keyword>
<evidence type="ECO:0000313" key="1">
    <source>
        <dbReference type="EMBL" id="TQM89511.1"/>
    </source>
</evidence>
<organism evidence="1 2">
    <name type="scientific">Roseinatronobacter monicus</name>
    <dbReference type="NCBI Taxonomy" id="393481"/>
    <lineage>
        <taxon>Bacteria</taxon>
        <taxon>Pseudomonadati</taxon>
        <taxon>Pseudomonadota</taxon>
        <taxon>Alphaproteobacteria</taxon>
        <taxon>Rhodobacterales</taxon>
        <taxon>Paracoccaceae</taxon>
        <taxon>Roseinatronobacter</taxon>
    </lineage>
</organism>
<dbReference type="InterPro" id="IPR018912">
    <property type="entry name" value="DUF2478"/>
</dbReference>
<evidence type="ECO:0000313" key="2">
    <source>
        <dbReference type="Proteomes" id="UP000320582"/>
    </source>
</evidence>
<dbReference type="Proteomes" id="UP000320582">
    <property type="component" value="Unassembled WGS sequence"/>
</dbReference>